<keyword evidence="3" id="KW-0175">Coiled coil</keyword>
<feature type="signal peptide" evidence="4">
    <location>
        <begin position="1"/>
        <end position="22"/>
    </location>
</feature>
<dbReference type="PANTHER" id="PTHR24366">
    <property type="entry name" value="IG(IMMUNOGLOBULIN) AND LRR(LEUCINE RICH REPEAT) DOMAINS"/>
    <property type="match status" value="1"/>
</dbReference>
<keyword evidence="6" id="KW-1185">Reference proteome</keyword>
<dbReference type="InterPro" id="IPR003591">
    <property type="entry name" value="Leu-rich_rpt_typical-subtyp"/>
</dbReference>
<dbReference type="SUPFAM" id="SSF52058">
    <property type="entry name" value="L domain-like"/>
    <property type="match status" value="1"/>
</dbReference>
<evidence type="ECO:0000256" key="1">
    <source>
        <dbReference type="ARBA" id="ARBA00022614"/>
    </source>
</evidence>
<protein>
    <recommendedName>
        <fullName evidence="7">Leucine-rich immune protein (Short)</fullName>
    </recommendedName>
</protein>
<dbReference type="PANTHER" id="PTHR24366:SF96">
    <property type="entry name" value="LEUCINE RICH REPEAT CONTAINING 53"/>
    <property type="match status" value="1"/>
</dbReference>
<dbReference type="EMBL" id="AXCN02000381">
    <property type="status" value="NOT_ANNOTATED_CDS"/>
    <property type="molecule type" value="Genomic_DNA"/>
</dbReference>
<accession>A0A182QSP1</accession>
<organism evidence="5 6">
    <name type="scientific">Anopheles farauti</name>
    <dbReference type="NCBI Taxonomy" id="69004"/>
    <lineage>
        <taxon>Eukaryota</taxon>
        <taxon>Metazoa</taxon>
        <taxon>Ecdysozoa</taxon>
        <taxon>Arthropoda</taxon>
        <taxon>Hexapoda</taxon>
        <taxon>Insecta</taxon>
        <taxon>Pterygota</taxon>
        <taxon>Neoptera</taxon>
        <taxon>Endopterygota</taxon>
        <taxon>Diptera</taxon>
        <taxon>Nematocera</taxon>
        <taxon>Culicoidea</taxon>
        <taxon>Culicidae</taxon>
        <taxon>Anophelinae</taxon>
        <taxon>Anopheles</taxon>
    </lineage>
</organism>
<reference evidence="6" key="1">
    <citation type="submission" date="2014-01" db="EMBL/GenBank/DDBJ databases">
        <title>The Genome Sequence of Anopheles farauti FAR1 (V2).</title>
        <authorList>
            <consortium name="The Broad Institute Genomics Platform"/>
            <person name="Neafsey D.E."/>
            <person name="Besansky N."/>
            <person name="Howell P."/>
            <person name="Walton C."/>
            <person name="Young S.K."/>
            <person name="Zeng Q."/>
            <person name="Gargeya S."/>
            <person name="Fitzgerald M."/>
            <person name="Haas B."/>
            <person name="Abouelleil A."/>
            <person name="Allen A.W."/>
            <person name="Alvarado L."/>
            <person name="Arachchi H.M."/>
            <person name="Berlin A.M."/>
            <person name="Chapman S.B."/>
            <person name="Gainer-Dewar J."/>
            <person name="Goldberg J."/>
            <person name="Griggs A."/>
            <person name="Gujja S."/>
            <person name="Hansen M."/>
            <person name="Howarth C."/>
            <person name="Imamovic A."/>
            <person name="Ireland A."/>
            <person name="Larimer J."/>
            <person name="McCowan C."/>
            <person name="Murphy C."/>
            <person name="Pearson M."/>
            <person name="Poon T.W."/>
            <person name="Priest M."/>
            <person name="Roberts A."/>
            <person name="Saif S."/>
            <person name="Shea T."/>
            <person name="Sisk P."/>
            <person name="Sykes S."/>
            <person name="Wortman J."/>
            <person name="Nusbaum C."/>
            <person name="Birren B."/>
        </authorList>
    </citation>
    <scope>NUCLEOTIDE SEQUENCE [LARGE SCALE GENOMIC DNA]</scope>
    <source>
        <strain evidence="6">FAR1</strain>
    </source>
</reference>
<dbReference type="VEuPathDB" id="VectorBase:AFAF016041"/>
<keyword evidence="1" id="KW-0433">Leucine-rich repeat</keyword>
<feature type="coiled-coil region" evidence="3">
    <location>
        <begin position="334"/>
        <end position="376"/>
    </location>
</feature>
<dbReference type="PROSITE" id="PS51450">
    <property type="entry name" value="LRR"/>
    <property type="match status" value="1"/>
</dbReference>
<dbReference type="EnsemblMetazoa" id="AFAF016041-RA">
    <property type="protein sequence ID" value="AFAF016041-PA"/>
    <property type="gene ID" value="AFAF016041"/>
</dbReference>
<evidence type="ECO:0000313" key="5">
    <source>
        <dbReference type="EnsemblMetazoa" id="AFAF016041-PA"/>
    </source>
</evidence>
<reference evidence="5" key="2">
    <citation type="submission" date="2020-05" db="UniProtKB">
        <authorList>
            <consortium name="EnsemblMetazoa"/>
        </authorList>
    </citation>
    <scope>IDENTIFICATION</scope>
    <source>
        <strain evidence="5">FAR1</strain>
    </source>
</reference>
<keyword evidence="4" id="KW-0732">Signal</keyword>
<dbReference type="InterPro" id="IPR001611">
    <property type="entry name" value="Leu-rich_rpt"/>
</dbReference>
<dbReference type="Proteomes" id="UP000075886">
    <property type="component" value="Unassembled WGS sequence"/>
</dbReference>
<keyword evidence="2" id="KW-0677">Repeat</keyword>
<evidence type="ECO:0000256" key="3">
    <source>
        <dbReference type="SAM" id="Coils"/>
    </source>
</evidence>
<evidence type="ECO:0000313" key="6">
    <source>
        <dbReference type="Proteomes" id="UP000075886"/>
    </source>
</evidence>
<dbReference type="SMART" id="SM00369">
    <property type="entry name" value="LRR_TYP"/>
    <property type="match status" value="3"/>
</dbReference>
<sequence length="451" mass="49970">MSHSAWIFVILALLVGAGCSSASVTCVRPKGSVCEVKSLPSAANDDAPVQFPNLSRRTELRVSEGKLPKLTEEMIPALPVRILRLESLGLVSVFVGPSFEELHLRGNQLSSIESPKPATTSCALKVLDVRNNLLTDASPLARFEQLEELFLDDNRITALSMDVFAKMANLRVLSAAGNEMKDISPPTGTLALHELVTLSFARNQLRLVDMSNWQLPSLQTLLLANNTLSELVGLDGFEQFYDLRRLELAGNGWSCSWLQRALGQPGTLPSPSDFTVDADVNCSFEQVAGICCSFAQVTTTGANGTDDVQQLFLPQITQVREAIEQLDARHGTYVREQEAKLTEFTATLQKQLDELVTVLEQRVSEADRAKKQTERVVKHAVTLNERFEQLNSNTGAVKQAQQERKRLLHFMLDMKNKLIQQAIATDRVWAEANDVKLNLERHRPVKPLDSV</sequence>
<evidence type="ECO:0000256" key="2">
    <source>
        <dbReference type="ARBA" id="ARBA00022737"/>
    </source>
</evidence>
<feature type="chain" id="PRO_5008133246" description="Leucine-rich immune protein (Short)" evidence="4">
    <location>
        <begin position="23"/>
        <end position="451"/>
    </location>
</feature>
<proteinExistence type="predicted"/>
<evidence type="ECO:0008006" key="7">
    <source>
        <dbReference type="Google" id="ProtNLM"/>
    </source>
</evidence>
<dbReference type="Gene3D" id="3.80.10.10">
    <property type="entry name" value="Ribonuclease Inhibitor"/>
    <property type="match status" value="1"/>
</dbReference>
<name>A0A182QSP1_9DIPT</name>
<evidence type="ECO:0000256" key="4">
    <source>
        <dbReference type="SAM" id="SignalP"/>
    </source>
</evidence>
<dbReference type="STRING" id="69004.A0A182QSP1"/>
<dbReference type="InterPro" id="IPR032675">
    <property type="entry name" value="LRR_dom_sf"/>
</dbReference>
<dbReference type="AlphaFoldDB" id="A0A182QSP1"/>